<protein>
    <submittedName>
        <fullName evidence="1">Uncharacterized protein</fullName>
    </submittedName>
</protein>
<accession>A0A413RJW2</accession>
<dbReference type="AlphaFoldDB" id="A0A413RJW2"/>
<evidence type="ECO:0000313" key="2">
    <source>
        <dbReference type="Proteomes" id="UP000283374"/>
    </source>
</evidence>
<name>A0A413RJW2_9CELL</name>
<proteinExistence type="predicted"/>
<dbReference type="Proteomes" id="UP000283374">
    <property type="component" value="Unassembled WGS sequence"/>
</dbReference>
<reference evidence="1 2" key="1">
    <citation type="submission" date="2018-08" db="EMBL/GenBank/DDBJ databases">
        <title>Cellulomonas rhizosphaerae sp. nov., a novel actinomycete isolated from soil.</title>
        <authorList>
            <person name="Tian Y."/>
        </authorList>
    </citation>
    <scope>NUCLEOTIDE SEQUENCE [LARGE SCALE GENOMIC DNA]</scope>
    <source>
        <strain evidence="1 2">NEAU-TCZ24</strain>
    </source>
</reference>
<gene>
    <name evidence="1" type="ORF">D1825_12700</name>
</gene>
<comment type="caution">
    <text evidence="1">The sequence shown here is derived from an EMBL/GenBank/DDBJ whole genome shotgun (WGS) entry which is preliminary data.</text>
</comment>
<organism evidence="1 2">
    <name type="scientific">Cellulomonas rhizosphaerae</name>
    <dbReference type="NCBI Taxonomy" id="2293719"/>
    <lineage>
        <taxon>Bacteria</taxon>
        <taxon>Bacillati</taxon>
        <taxon>Actinomycetota</taxon>
        <taxon>Actinomycetes</taxon>
        <taxon>Micrococcales</taxon>
        <taxon>Cellulomonadaceae</taxon>
        <taxon>Cellulomonas</taxon>
    </lineage>
</organism>
<dbReference type="EMBL" id="QWKP01000208">
    <property type="protein sequence ID" value="RHA39003.1"/>
    <property type="molecule type" value="Genomic_DNA"/>
</dbReference>
<evidence type="ECO:0000313" key="1">
    <source>
        <dbReference type="EMBL" id="RHA39003.1"/>
    </source>
</evidence>
<sequence>MATGRPDLLVRPSGIRDEHVVALSRYEMFDDQQIEREMFAELLHGWRSDVGQHGSASRR</sequence>
<keyword evidence="2" id="KW-1185">Reference proteome</keyword>